<proteinExistence type="predicted"/>
<comment type="caution">
    <text evidence="2">The sequence shown here is derived from an EMBL/GenBank/DDBJ whole genome shotgun (WGS) entry which is preliminary data.</text>
</comment>
<dbReference type="PANTHER" id="PTHR14659">
    <property type="entry name" value="ALPHA- AND GAMMA-ADAPTIN-BINDING PROTEIN P34"/>
    <property type="match status" value="1"/>
</dbReference>
<evidence type="ECO:0000313" key="2">
    <source>
        <dbReference type="EMBL" id="KAJ4746608.1"/>
    </source>
</evidence>
<dbReference type="AlphaFoldDB" id="A0AAV8BTV1"/>
<dbReference type="Pfam" id="PF10199">
    <property type="entry name" value="Adaptin_binding"/>
    <property type="match status" value="1"/>
</dbReference>
<gene>
    <name evidence="2" type="ORF">LUZ62_081013</name>
</gene>
<feature type="region of interest" description="Disordered" evidence="1">
    <location>
        <begin position="307"/>
        <end position="343"/>
    </location>
</feature>
<dbReference type="InterPro" id="IPR027417">
    <property type="entry name" value="P-loop_NTPase"/>
</dbReference>
<dbReference type="InterPro" id="IPR019341">
    <property type="entry name" value="Alpha/Gamma-adaptin-bd_p34"/>
</dbReference>
<keyword evidence="3" id="KW-1185">Reference proteome</keyword>
<name>A0AAV8BTV1_9POAL</name>
<evidence type="ECO:0000313" key="3">
    <source>
        <dbReference type="Proteomes" id="UP001140206"/>
    </source>
</evidence>
<evidence type="ECO:0000256" key="1">
    <source>
        <dbReference type="SAM" id="MobiDB-lite"/>
    </source>
</evidence>
<dbReference type="InterPro" id="IPR001806">
    <property type="entry name" value="Small_GTPase"/>
</dbReference>
<accession>A0AAV8BTV1</accession>
<dbReference type="Gene3D" id="3.40.50.300">
    <property type="entry name" value="P-loop containing nucleotide triphosphate hydrolases"/>
    <property type="match status" value="1"/>
</dbReference>
<organism evidence="2 3">
    <name type="scientific">Rhynchospora pubera</name>
    <dbReference type="NCBI Taxonomy" id="906938"/>
    <lineage>
        <taxon>Eukaryota</taxon>
        <taxon>Viridiplantae</taxon>
        <taxon>Streptophyta</taxon>
        <taxon>Embryophyta</taxon>
        <taxon>Tracheophyta</taxon>
        <taxon>Spermatophyta</taxon>
        <taxon>Magnoliopsida</taxon>
        <taxon>Liliopsida</taxon>
        <taxon>Poales</taxon>
        <taxon>Cyperaceae</taxon>
        <taxon>Cyperoideae</taxon>
        <taxon>Rhynchosporeae</taxon>
        <taxon>Rhynchospora</taxon>
    </lineage>
</organism>
<dbReference type="EMBL" id="JAMFTS010000005">
    <property type="protein sequence ID" value="KAJ4746608.1"/>
    <property type="molecule type" value="Genomic_DNA"/>
</dbReference>
<feature type="compositionally biased region" description="Polar residues" evidence="1">
    <location>
        <begin position="1"/>
        <end position="18"/>
    </location>
</feature>
<dbReference type="SUPFAM" id="SSF52540">
    <property type="entry name" value="P-loop containing nucleoside triphosphate hydrolases"/>
    <property type="match status" value="1"/>
</dbReference>
<dbReference type="GO" id="GO:0003924">
    <property type="term" value="F:GTPase activity"/>
    <property type="evidence" value="ECO:0007669"/>
    <property type="project" value="InterPro"/>
</dbReference>
<dbReference type="GO" id="GO:0005525">
    <property type="term" value="F:GTP binding"/>
    <property type="evidence" value="ECO:0007669"/>
    <property type="project" value="InterPro"/>
</dbReference>
<dbReference type="PANTHER" id="PTHR14659:SF1">
    <property type="entry name" value="ALPHA- AND GAMMA-ADAPTIN-BINDING PROTEIN P34"/>
    <property type="match status" value="1"/>
</dbReference>
<feature type="region of interest" description="Disordered" evidence="1">
    <location>
        <begin position="1"/>
        <end position="21"/>
    </location>
</feature>
<reference evidence="2" key="1">
    <citation type="submission" date="2022-08" db="EMBL/GenBank/DDBJ databases">
        <authorList>
            <person name="Marques A."/>
        </authorList>
    </citation>
    <scope>NUCLEOTIDE SEQUENCE</scope>
    <source>
        <strain evidence="2">RhyPub2mFocal</strain>
        <tissue evidence="2">Leaves</tissue>
    </source>
</reference>
<dbReference type="Proteomes" id="UP001140206">
    <property type="component" value="Chromosome 5"/>
</dbReference>
<feature type="compositionally biased region" description="Polar residues" evidence="1">
    <location>
        <begin position="324"/>
        <end position="343"/>
    </location>
</feature>
<sequence length="413" mass="45648">MGMEMESTNGDASGTAETGGSLETRPGILLIGSPNVGKRTILSRLLSIEIPETHDLSSGVLCQGWTIETKYYSADTSVWTANLGEDFSLGSLPNGVNLAALVMVFDMSDELSFSTLRNWVSGIDIKNFDILLCIGNKADLVPGHQAHAEYRRRMQRYGESSGDPHPEYSNFGINEEEGSSLLWDEEPSIEIRKGFMDWCIENNIEYIEACASNADFDKCLSVNGDMQGMERLFGALSAHMWPGMVLKSGNRIPAPFLMEKEDSTDEESDFELEYETLSHGSDEAWHDVSDLSALGTEEGVEYSDFVGASGASTSHSRDHLTEEAGSTENQEASNGHVSIDDTSQIDTYSTEIIHDNVDDDEHYGLDDMERLMSEIGNMRDNLRLMPDFQRREMAAKLAMRMAVMFGASSDEEV</sequence>
<dbReference type="Pfam" id="PF00071">
    <property type="entry name" value="Ras"/>
    <property type="match status" value="1"/>
</dbReference>
<protein>
    <submittedName>
        <fullName evidence="2">Ras-related protein Rab-13</fullName>
    </submittedName>
</protein>